<gene>
    <name evidence="2" type="primary">pol_4319</name>
    <name evidence="2" type="ORF">NPIL_471751</name>
</gene>
<evidence type="ECO:0000313" key="2">
    <source>
        <dbReference type="EMBL" id="GFT36818.1"/>
    </source>
</evidence>
<keyword evidence="3" id="KW-1185">Reference proteome</keyword>
<dbReference type="AlphaFoldDB" id="A0A8X6NXQ5"/>
<accession>A0A8X6NXQ5</accession>
<protein>
    <submittedName>
        <fullName evidence="2">Retrovirus-related Pol polyprotein from transposon 17.6</fullName>
    </submittedName>
</protein>
<reference evidence="2" key="1">
    <citation type="submission" date="2020-08" db="EMBL/GenBank/DDBJ databases">
        <title>Multicomponent nature underlies the extraordinary mechanical properties of spider dragline silk.</title>
        <authorList>
            <person name="Kono N."/>
            <person name="Nakamura H."/>
            <person name="Mori M."/>
            <person name="Yoshida Y."/>
            <person name="Ohtoshi R."/>
            <person name="Malay A.D."/>
            <person name="Moran D.A.P."/>
            <person name="Tomita M."/>
            <person name="Numata K."/>
            <person name="Arakawa K."/>
        </authorList>
    </citation>
    <scope>NUCLEOTIDE SEQUENCE</scope>
</reference>
<sequence length="162" mass="18482">MREPDGSYPQETQSQTTDFKSAPIIHLPTTSHKLLEVAFSSHVPAQNSFDGFSKNLLASADIQKARNNISFNFFGLKDIIDLIKPFTSCDNYRVETFISDIEDIFNLYHVNNPVHQAIFVRKYLKAPALTLIRSIRGTANWKQLKHHLLDTFSDKIGEINNM</sequence>
<dbReference type="EMBL" id="BMAW01013997">
    <property type="protein sequence ID" value="GFT36818.1"/>
    <property type="molecule type" value="Genomic_DNA"/>
</dbReference>
<feature type="compositionally biased region" description="Polar residues" evidence="1">
    <location>
        <begin position="9"/>
        <end position="19"/>
    </location>
</feature>
<dbReference type="Proteomes" id="UP000887013">
    <property type="component" value="Unassembled WGS sequence"/>
</dbReference>
<proteinExistence type="predicted"/>
<name>A0A8X6NXQ5_NEPPI</name>
<feature type="region of interest" description="Disordered" evidence="1">
    <location>
        <begin position="1"/>
        <end position="20"/>
    </location>
</feature>
<comment type="caution">
    <text evidence="2">The sequence shown here is derived from an EMBL/GenBank/DDBJ whole genome shotgun (WGS) entry which is preliminary data.</text>
</comment>
<evidence type="ECO:0000313" key="3">
    <source>
        <dbReference type="Proteomes" id="UP000887013"/>
    </source>
</evidence>
<organism evidence="2 3">
    <name type="scientific">Nephila pilipes</name>
    <name type="common">Giant wood spider</name>
    <name type="synonym">Nephila maculata</name>
    <dbReference type="NCBI Taxonomy" id="299642"/>
    <lineage>
        <taxon>Eukaryota</taxon>
        <taxon>Metazoa</taxon>
        <taxon>Ecdysozoa</taxon>
        <taxon>Arthropoda</taxon>
        <taxon>Chelicerata</taxon>
        <taxon>Arachnida</taxon>
        <taxon>Araneae</taxon>
        <taxon>Araneomorphae</taxon>
        <taxon>Entelegynae</taxon>
        <taxon>Araneoidea</taxon>
        <taxon>Nephilidae</taxon>
        <taxon>Nephila</taxon>
    </lineage>
</organism>
<evidence type="ECO:0000256" key="1">
    <source>
        <dbReference type="SAM" id="MobiDB-lite"/>
    </source>
</evidence>
<dbReference type="OrthoDB" id="6776742at2759"/>